<protein>
    <submittedName>
        <fullName evidence="1">Uncharacterized protein</fullName>
    </submittedName>
</protein>
<accession>A0A0F9Q980</accession>
<gene>
    <name evidence="1" type="ORF">LCGC14_0747150</name>
</gene>
<evidence type="ECO:0000313" key="1">
    <source>
        <dbReference type="EMBL" id="KKN39054.1"/>
    </source>
</evidence>
<proteinExistence type="predicted"/>
<reference evidence="1" key="1">
    <citation type="journal article" date="2015" name="Nature">
        <title>Complex archaea that bridge the gap between prokaryotes and eukaryotes.</title>
        <authorList>
            <person name="Spang A."/>
            <person name="Saw J.H."/>
            <person name="Jorgensen S.L."/>
            <person name="Zaremba-Niedzwiedzka K."/>
            <person name="Martijn J."/>
            <person name="Lind A.E."/>
            <person name="van Eijk R."/>
            <person name="Schleper C."/>
            <person name="Guy L."/>
            <person name="Ettema T.J."/>
        </authorList>
    </citation>
    <scope>NUCLEOTIDE SEQUENCE</scope>
</reference>
<comment type="caution">
    <text evidence="1">The sequence shown here is derived from an EMBL/GenBank/DDBJ whole genome shotgun (WGS) entry which is preliminary data.</text>
</comment>
<feature type="non-terminal residue" evidence="1">
    <location>
        <position position="1"/>
    </location>
</feature>
<dbReference type="AlphaFoldDB" id="A0A0F9Q980"/>
<sequence>RCSAEYEAYKLWRFVQIQDAETGENRLIFVTPNQKQQIDNAFITRKTALNKIFQQFSCRPLWAVDVFNINDLRAFFHGV</sequence>
<organism evidence="1">
    <name type="scientific">marine sediment metagenome</name>
    <dbReference type="NCBI Taxonomy" id="412755"/>
    <lineage>
        <taxon>unclassified sequences</taxon>
        <taxon>metagenomes</taxon>
        <taxon>ecological metagenomes</taxon>
    </lineage>
</organism>
<name>A0A0F9Q980_9ZZZZ</name>
<dbReference type="EMBL" id="LAZR01001785">
    <property type="protein sequence ID" value="KKN39054.1"/>
    <property type="molecule type" value="Genomic_DNA"/>
</dbReference>